<keyword evidence="5" id="KW-1133">Transmembrane helix</keyword>
<proteinExistence type="predicted"/>
<protein>
    <recommendedName>
        <fullName evidence="6">GRF-type domain-containing protein</fullName>
    </recommendedName>
</protein>
<evidence type="ECO:0000256" key="1">
    <source>
        <dbReference type="ARBA" id="ARBA00022723"/>
    </source>
</evidence>
<reference evidence="7" key="1">
    <citation type="journal article" date="2016" name="Nat. Genet.">
        <title>A high-quality carrot genome assembly provides new insights into carotenoid accumulation and asterid genome evolution.</title>
        <authorList>
            <person name="Iorizzo M."/>
            <person name="Ellison S."/>
            <person name="Senalik D."/>
            <person name="Zeng P."/>
            <person name="Satapoomin P."/>
            <person name="Huang J."/>
            <person name="Bowman M."/>
            <person name="Iovene M."/>
            <person name="Sanseverino W."/>
            <person name="Cavagnaro P."/>
            <person name="Yildiz M."/>
            <person name="Macko-Podgorni A."/>
            <person name="Moranska E."/>
            <person name="Grzebelus E."/>
            <person name="Grzebelus D."/>
            <person name="Ashrafi H."/>
            <person name="Zheng Z."/>
            <person name="Cheng S."/>
            <person name="Spooner D."/>
            <person name="Van Deynze A."/>
            <person name="Simon P."/>
        </authorList>
    </citation>
    <scope>NUCLEOTIDE SEQUENCE</scope>
    <source>
        <tissue evidence="7">Leaf</tissue>
    </source>
</reference>
<dbReference type="GO" id="GO:0008270">
    <property type="term" value="F:zinc ion binding"/>
    <property type="evidence" value="ECO:0007669"/>
    <property type="project" value="UniProtKB-KW"/>
</dbReference>
<keyword evidence="2 4" id="KW-0863">Zinc-finger</keyword>
<accession>A0AAF0WTR4</accession>
<dbReference type="EMBL" id="CP093346">
    <property type="protein sequence ID" value="WOG95637.1"/>
    <property type="molecule type" value="Genomic_DNA"/>
</dbReference>
<sequence length="107" mass="12442">MAERCFCNKWVVVRTAWTEINSGRRFAGCPDQVCNYFRWVDGPLCERARMIIPGLIRRINVLEGEVKALEVKKQKTDMPCNKTALLLLLTWIIICVYLFSKKTEAEM</sequence>
<evidence type="ECO:0000256" key="5">
    <source>
        <dbReference type="SAM" id="Phobius"/>
    </source>
</evidence>
<keyword evidence="1" id="KW-0479">Metal-binding</keyword>
<keyword evidence="5" id="KW-0812">Transmembrane</keyword>
<feature type="domain" description="GRF-type" evidence="6">
    <location>
        <begin position="5"/>
        <end position="43"/>
    </location>
</feature>
<keyword evidence="8" id="KW-1185">Reference proteome</keyword>
<evidence type="ECO:0000256" key="2">
    <source>
        <dbReference type="ARBA" id="ARBA00022771"/>
    </source>
</evidence>
<organism evidence="7 8">
    <name type="scientific">Daucus carota subsp. sativus</name>
    <name type="common">Carrot</name>
    <dbReference type="NCBI Taxonomy" id="79200"/>
    <lineage>
        <taxon>Eukaryota</taxon>
        <taxon>Viridiplantae</taxon>
        <taxon>Streptophyta</taxon>
        <taxon>Embryophyta</taxon>
        <taxon>Tracheophyta</taxon>
        <taxon>Spermatophyta</taxon>
        <taxon>Magnoliopsida</taxon>
        <taxon>eudicotyledons</taxon>
        <taxon>Gunneridae</taxon>
        <taxon>Pentapetalae</taxon>
        <taxon>asterids</taxon>
        <taxon>campanulids</taxon>
        <taxon>Apiales</taxon>
        <taxon>Apiaceae</taxon>
        <taxon>Apioideae</taxon>
        <taxon>Scandiceae</taxon>
        <taxon>Daucinae</taxon>
        <taxon>Daucus</taxon>
        <taxon>Daucus sect. Daucus</taxon>
    </lineage>
</organism>
<evidence type="ECO:0000256" key="3">
    <source>
        <dbReference type="ARBA" id="ARBA00022833"/>
    </source>
</evidence>
<evidence type="ECO:0000256" key="4">
    <source>
        <dbReference type="PROSITE-ProRule" id="PRU01343"/>
    </source>
</evidence>
<keyword evidence="5" id="KW-0472">Membrane</keyword>
<name>A0AAF0WTR4_DAUCS</name>
<dbReference type="Proteomes" id="UP000077755">
    <property type="component" value="Chromosome 4"/>
</dbReference>
<dbReference type="AlphaFoldDB" id="A0AAF0WTR4"/>
<dbReference type="PANTHER" id="PTHR33248">
    <property type="entry name" value="ZINC ION-BINDING PROTEIN"/>
    <property type="match status" value="1"/>
</dbReference>
<evidence type="ECO:0000313" key="8">
    <source>
        <dbReference type="Proteomes" id="UP000077755"/>
    </source>
</evidence>
<keyword evidence="3" id="KW-0862">Zinc</keyword>
<evidence type="ECO:0000259" key="6">
    <source>
        <dbReference type="PROSITE" id="PS51999"/>
    </source>
</evidence>
<reference evidence="7" key="2">
    <citation type="submission" date="2022-03" db="EMBL/GenBank/DDBJ databases">
        <title>Draft title - Genomic analysis of global carrot germplasm unveils the trajectory of domestication and the origin of high carotenoid orange carrot.</title>
        <authorList>
            <person name="Iorizzo M."/>
            <person name="Ellison S."/>
            <person name="Senalik D."/>
            <person name="Macko-Podgorni A."/>
            <person name="Grzebelus D."/>
            <person name="Bostan H."/>
            <person name="Rolling W."/>
            <person name="Curaba J."/>
            <person name="Simon P."/>
        </authorList>
    </citation>
    <scope>NUCLEOTIDE SEQUENCE</scope>
    <source>
        <tissue evidence="7">Leaf</tissue>
    </source>
</reference>
<dbReference type="PROSITE" id="PS51999">
    <property type="entry name" value="ZF_GRF"/>
    <property type="match status" value="1"/>
</dbReference>
<gene>
    <name evidence="7" type="ORF">DCAR_0414963</name>
</gene>
<evidence type="ECO:0000313" key="7">
    <source>
        <dbReference type="EMBL" id="WOG95637.1"/>
    </source>
</evidence>
<dbReference type="InterPro" id="IPR010666">
    <property type="entry name" value="Znf_GRF"/>
</dbReference>
<feature type="transmembrane region" description="Helical" evidence="5">
    <location>
        <begin position="83"/>
        <end position="100"/>
    </location>
</feature>